<reference evidence="1 2" key="1">
    <citation type="submission" date="2013-04" db="EMBL/GenBank/DDBJ databases">
        <title>Complete genome sequence of Streptomyces fulvissimus.</title>
        <authorList>
            <person name="Myronovskyi M."/>
            <person name="Tokovenko B."/>
            <person name="Manderscheid N."/>
            <person name="Petzke L."/>
            <person name="Luzhetskyy A."/>
        </authorList>
    </citation>
    <scope>NUCLEOTIDE SEQUENCE [LARGE SCALE GENOMIC DNA]</scope>
    <source>
        <strain evidence="1 2">DSM 40593</strain>
    </source>
</reference>
<evidence type="ECO:0000313" key="1">
    <source>
        <dbReference type="EMBL" id="AGK77245.1"/>
    </source>
</evidence>
<dbReference type="RefSeq" id="WP_015608611.1">
    <property type="nucleotide sequence ID" value="NC_021177.1"/>
</dbReference>
<dbReference type="HOGENOM" id="CLU_2095477_0_0_11"/>
<evidence type="ECO:0000313" key="2">
    <source>
        <dbReference type="Proteomes" id="UP000013304"/>
    </source>
</evidence>
<dbReference type="Proteomes" id="UP000013304">
    <property type="component" value="Chromosome"/>
</dbReference>
<dbReference type="AlphaFoldDB" id="N0CNP1"/>
<gene>
    <name evidence="1" type="ORF">SFUL_2291</name>
</gene>
<dbReference type="EMBL" id="CP005080">
    <property type="protein sequence ID" value="AGK77245.1"/>
    <property type="molecule type" value="Genomic_DNA"/>
</dbReference>
<proteinExistence type="predicted"/>
<name>N0CNP1_STRMI</name>
<organism evidence="1 2">
    <name type="scientific">Streptomyces microflavus DSM 40593</name>
    <dbReference type="NCBI Taxonomy" id="1303692"/>
    <lineage>
        <taxon>Bacteria</taxon>
        <taxon>Bacillati</taxon>
        <taxon>Actinomycetota</taxon>
        <taxon>Actinomycetes</taxon>
        <taxon>Kitasatosporales</taxon>
        <taxon>Streptomycetaceae</taxon>
        <taxon>Streptomyces</taxon>
    </lineage>
</organism>
<dbReference type="KEGG" id="sfi:SFUL_2291"/>
<dbReference type="OrthoDB" id="4230313at2"/>
<sequence length="116" mass="12776">MPADQELIHGRTVVTQEVVLMSPQDMRTSGITTRDVLSMGWYVIDPDRVVNPPCDIIGCTFVHPDVRVLTESPTGATYRVSTSRGLFRKRKSYFSCPDHLDTVKAALVFGHSGAPA</sequence>
<protein>
    <submittedName>
        <fullName evidence="1">Uncharacterized protein</fullName>
    </submittedName>
</protein>
<dbReference type="eggNOG" id="ENOG50322SM">
    <property type="taxonomic scope" value="Bacteria"/>
</dbReference>
<accession>N0CNP1</accession>